<sequence>MNDRWHAYIRQDIKLEPTGSGLLDGIAFAAKDVFAVKGYIQGAGSPDWSRTHTAAAGHAHAIERLLASGARLNGMTHTDEMMYSLNGENYNYGTPINPKAEQRIPGGSSSGSAVAAAAGLADLAIGTDTGGSVRIPSSYCGVYGFRPTHGRVSMDGVVPLAPIFDTVGWMSSSAKLAAHAGEVLLEQTAGQRDELSLPRRLLVAEDTLRAADQPTQAALMPLIDELAASFGQTERITIAEEGLEAWMRIFKLLQGVDIWQTHGLWIEQARPRFGPGIAERFAWTRTIADADCVREREAMADIRARLAALLGDDTLLAIPTATGPAPLRNTPLAQMEQLRIRTQQLSCIAGLGGLPQITLPWANVGGCPVGLSLIAGPGQDLKLLRWAAEWEAQERSAVDATTEL</sequence>
<name>A0ABT6TNP3_9BACL</name>
<evidence type="ECO:0000313" key="2">
    <source>
        <dbReference type="EMBL" id="MDI4648482.1"/>
    </source>
</evidence>
<feature type="domain" description="Amidase" evidence="1">
    <location>
        <begin position="20"/>
        <end position="198"/>
    </location>
</feature>
<dbReference type="EC" id="3.5.1.4" evidence="2"/>
<gene>
    <name evidence="2" type="ORF">KB449_26245</name>
</gene>
<dbReference type="EMBL" id="JAGRPV010000001">
    <property type="protein sequence ID" value="MDI4648482.1"/>
    <property type="molecule type" value="Genomic_DNA"/>
</dbReference>
<dbReference type="GO" id="GO:0004040">
    <property type="term" value="F:amidase activity"/>
    <property type="evidence" value="ECO:0007669"/>
    <property type="project" value="UniProtKB-EC"/>
</dbReference>
<dbReference type="SUPFAM" id="SSF75304">
    <property type="entry name" value="Amidase signature (AS) enzymes"/>
    <property type="match status" value="1"/>
</dbReference>
<evidence type="ECO:0000259" key="1">
    <source>
        <dbReference type="Pfam" id="PF01425"/>
    </source>
</evidence>
<dbReference type="Pfam" id="PF01425">
    <property type="entry name" value="Amidase"/>
    <property type="match status" value="1"/>
</dbReference>
<reference evidence="2" key="1">
    <citation type="submission" date="2023-04" db="EMBL/GenBank/DDBJ databases">
        <title>Comparative genomic analysis of Cohnella hashimotonis sp. nov., isolated from the International Space Station.</title>
        <authorList>
            <person name="Venkateswaran K."/>
            <person name="Simpson A."/>
        </authorList>
    </citation>
    <scope>NUCLEOTIDE SEQUENCE</scope>
    <source>
        <strain evidence="2">F6_2S_P_1</strain>
    </source>
</reference>
<dbReference type="NCBIfam" id="NF006169">
    <property type="entry name" value="PRK08310.1"/>
    <property type="match status" value="1"/>
</dbReference>
<dbReference type="Gene3D" id="3.90.1300.10">
    <property type="entry name" value="Amidase signature (AS) domain"/>
    <property type="match status" value="1"/>
</dbReference>
<dbReference type="InterPro" id="IPR023631">
    <property type="entry name" value="Amidase_dom"/>
</dbReference>
<dbReference type="InterPro" id="IPR036928">
    <property type="entry name" value="AS_sf"/>
</dbReference>
<dbReference type="PANTHER" id="PTHR46310">
    <property type="entry name" value="AMIDASE 1"/>
    <property type="match status" value="1"/>
</dbReference>
<proteinExistence type="predicted"/>
<dbReference type="RefSeq" id="WP_282911196.1">
    <property type="nucleotide sequence ID" value="NZ_JAGRPV010000001.1"/>
</dbReference>
<protein>
    <submittedName>
        <fullName evidence="2">Amidase</fullName>
        <ecNumber evidence="2">3.5.1.4</ecNumber>
    </submittedName>
</protein>
<keyword evidence="2" id="KW-0378">Hydrolase</keyword>
<dbReference type="PANTHER" id="PTHR46310:SF7">
    <property type="entry name" value="AMIDASE 1"/>
    <property type="match status" value="1"/>
</dbReference>
<comment type="caution">
    <text evidence="2">The sequence shown here is derived from an EMBL/GenBank/DDBJ whole genome shotgun (WGS) entry which is preliminary data.</text>
</comment>
<dbReference type="Proteomes" id="UP001161691">
    <property type="component" value="Unassembled WGS sequence"/>
</dbReference>
<organism evidence="2 3">
    <name type="scientific">Cohnella hashimotonis</name>
    <dbReference type="NCBI Taxonomy" id="2826895"/>
    <lineage>
        <taxon>Bacteria</taxon>
        <taxon>Bacillati</taxon>
        <taxon>Bacillota</taxon>
        <taxon>Bacilli</taxon>
        <taxon>Bacillales</taxon>
        <taxon>Paenibacillaceae</taxon>
        <taxon>Cohnella</taxon>
    </lineage>
</organism>
<evidence type="ECO:0000313" key="3">
    <source>
        <dbReference type="Proteomes" id="UP001161691"/>
    </source>
</evidence>
<accession>A0ABT6TNP3</accession>
<keyword evidence="3" id="KW-1185">Reference proteome</keyword>